<dbReference type="OrthoDB" id="194721at2157"/>
<feature type="domain" description="HTH bat-type" evidence="3">
    <location>
        <begin position="171"/>
        <end position="222"/>
    </location>
</feature>
<sequence>MLEYTLDMEQYDCPFIDVSADFDVRFAAFQWEFDQNERELETRMTVDGADEAALANGLDALRAHDRLRTCHLLARHDDRAQVRTRIGETEAMSVIREHDGYVTGPFRVADGSERWHVGFDDGSVASDALTALDDDNEFTVRNRERLGADDVPREALDCDPVHELVDESLSLSAVERRTLERAVRDGYFDVPRGTTLGEIAGSFDVSKPAASENLRRSQRKVLQRVVSLIEFLDSPAPGPE</sequence>
<dbReference type="InterPro" id="IPR056486">
    <property type="entry name" value="HVO_2525_N"/>
</dbReference>
<evidence type="ECO:0000256" key="2">
    <source>
        <dbReference type="ARBA" id="ARBA00023163"/>
    </source>
</evidence>
<dbReference type="Pfam" id="PF04967">
    <property type="entry name" value="HTH_10"/>
    <property type="match status" value="1"/>
</dbReference>
<gene>
    <name evidence="5" type="ORF">EAF64_01160</name>
</gene>
<evidence type="ECO:0000313" key="6">
    <source>
        <dbReference type="Proteomes" id="UP000289691"/>
    </source>
</evidence>
<comment type="caution">
    <text evidence="5">The sequence shown here is derived from an EMBL/GenBank/DDBJ whole genome shotgun (WGS) entry which is preliminary data.</text>
</comment>
<dbReference type="EMBL" id="RDFA01000001">
    <property type="protein sequence ID" value="RXK51279.1"/>
    <property type="molecule type" value="Genomic_DNA"/>
</dbReference>
<dbReference type="Pfam" id="PF24279">
    <property type="entry name" value="HVO_2525_N"/>
    <property type="match status" value="1"/>
</dbReference>
<keyword evidence="2" id="KW-0804">Transcription</keyword>
<protein>
    <submittedName>
        <fullName evidence="5">Helix-turn-helix domain-containing protein</fullName>
    </submittedName>
</protein>
<evidence type="ECO:0000313" key="5">
    <source>
        <dbReference type="EMBL" id="RXK51279.1"/>
    </source>
</evidence>
<dbReference type="AlphaFoldDB" id="A0A498KYX8"/>
<dbReference type="Proteomes" id="UP000289691">
    <property type="component" value="Unassembled WGS sequence"/>
</dbReference>
<evidence type="ECO:0000259" key="3">
    <source>
        <dbReference type="Pfam" id="PF04967"/>
    </source>
</evidence>
<dbReference type="InterPro" id="IPR007050">
    <property type="entry name" value="HTH_bacterioopsin"/>
</dbReference>
<evidence type="ECO:0000256" key="1">
    <source>
        <dbReference type="ARBA" id="ARBA00023015"/>
    </source>
</evidence>
<dbReference type="PANTHER" id="PTHR34236:SF1">
    <property type="entry name" value="DIMETHYL SULFOXIDE REDUCTASE TRANSCRIPTIONAL ACTIVATOR"/>
    <property type="match status" value="1"/>
</dbReference>
<dbReference type="RefSeq" id="WP_129067145.1">
    <property type="nucleotide sequence ID" value="NZ_RDFA01000001.1"/>
</dbReference>
<organism evidence="5 6">
    <name type="scientific">Halorientalis pallida</name>
    <dbReference type="NCBI Taxonomy" id="2479928"/>
    <lineage>
        <taxon>Archaea</taxon>
        <taxon>Methanobacteriati</taxon>
        <taxon>Methanobacteriota</taxon>
        <taxon>Stenosarchaea group</taxon>
        <taxon>Halobacteria</taxon>
        <taxon>Halobacteriales</taxon>
        <taxon>Haloarculaceae</taxon>
        <taxon>Halorientalis</taxon>
    </lineage>
</organism>
<keyword evidence="6" id="KW-1185">Reference proteome</keyword>
<keyword evidence="1" id="KW-0805">Transcription regulation</keyword>
<reference evidence="5 6" key="1">
    <citation type="submission" date="2019-01" db="EMBL/GenBank/DDBJ databases">
        <title>Halorientalis sp. F13-25 a new haloarchaeum isolated from hypersaline water.</title>
        <authorList>
            <person name="Ana D.-V."/>
            <person name="Cristina S.-P."/>
            <person name="Antonio V."/>
        </authorList>
    </citation>
    <scope>NUCLEOTIDE SEQUENCE [LARGE SCALE GENOMIC DNA]</scope>
    <source>
        <strain evidence="5 6">F13-25</strain>
    </source>
</reference>
<evidence type="ECO:0000259" key="4">
    <source>
        <dbReference type="Pfam" id="PF24279"/>
    </source>
</evidence>
<name>A0A498KYX8_9EURY</name>
<proteinExistence type="predicted"/>
<accession>A0A498KYX8</accession>
<feature type="domain" description="HVO-2525 N-terminal" evidence="4">
    <location>
        <begin position="5"/>
        <end position="138"/>
    </location>
</feature>
<dbReference type="PANTHER" id="PTHR34236">
    <property type="entry name" value="DIMETHYL SULFOXIDE REDUCTASE TRANSCRIPTIONAL ACTIVATOR"/>
    <property type="match status" value="1"/>
</dbReference>